<evidence type="ECO:0000259" key="7">
    <source>
        <dbReference type="SMART" id="SM00499"/>
    </source>
</evidence>
<evidence type="ECO:0000313" key="9">
    <source>
        <dbReference type="Proteomes" id="UP000734854"/>
    </source>
</evidence>
<dbReference type="InterPro" id="IPR016140">
    <property type="entry name" value="Bifunc_inhib/LTP/seed_store"/>
</dbReference>
<keyword evidence="3" id="KW-0472">Membrane</keyword>
<keyword evidence="9" id="KW-1185">Reference proteome</keyword>
<dbReference type="SMART" id="SM00499">
    <property type="entry name" value="AAI"/>
    <property type="match status" value="1"/>
</dbReference>
<keyword evidence="3" id="KW-0336">GPI-anchor</keyword>
<evidence type="ECO:0000256" key="3">
    <source>
        <dbReference type="ARBA" id="ARBA00022622"/>
    </source>
</evidence>
<comment type="caution">
    <text evidence="8">The sequence shown here is derived from an EMBL/GenBank/DDBJ whole genome shotgun (WGS) entry which is preliminary data.</text>
</comment>
<feature type="signal peptide" evidence="6">
    <location>
        <begin position="1"/>
        <end position="29"/>
    </location>
</feature>
<accession>A0A8J5L296</accession>
<organism evidence="8 9">
    <name type="scientific">Zingiber officinale</name>
    <name type="common">Ginger</name>
    <name type="synonym">Amomum zingiber</name>
    <dbReference type="NCBI Taxonomy" id="94328"/>
    <lineage>
        <taxon>Eukaryota</taxon>
        <taxon>Viridiplantae</taxon>
        <taxon>Streptophyta</taxon>
        <taxon>Embryophyta</taxon>
        <taxon>Tracheophyta</taxon>
        <taxon>Spermatophyta</taxon>
        <taxon>Magnoliopsida</taxon>
        <taxon>Liliopsida</taxon>
        <taxon>Zingiberales</taxon>
        <taxon>Zingiberaceae</taxon>
        <taxon>Zingiber</taxon>
    </lineage>
</organism>
<dbReference type="InterPro" id="IPR043325">
    <property type="entry name" value="LTSS"/>
</dbReference>
<dbReference type="EMBL" id="JACMSC010000011">
    <property type="protein sequence ID" value="KAG6498671.1"/>
    <property type="molecule type" value="Genomic_DNA"/>
</dbReference>
<dbReference type="GO" id="GO:0005886">
    <property type="term" value="C:plasma membrane"/>
    <property type="evidence" value="ECO:0007669"/>
    <property type="project" value="UniProtKB-SubCell"/>
</dbReference>
<evidence type="ECO:0000256" key="4">
    <source>
        <dbReference type="ARBA" id="ARBA00022729"/>
    </source>
</evidence>
<name>A0A8J5L296_ZINOF</name>
<dbReference type="AlphaFoldDB" id="A0A8J5L296"/>
<keyword evidence="5" id="KW-0449">Lipoprotein</keyword>
<dbReference type="PANTHER" id="PTHR33044">
    <property type="entry name" value="BIFUNCTIONAL INHIBITOR/LIPID-TRANSFER PROTEIN/SEED STORAGE 2S ALBUMIN SUPERFAMILY PROTEIN-RELATED"/>
    <property type="match status" value="1"/>
</dbReference>
<keyword evidence="3" id="KW-0325">Glycoprotein</keyword>
<dbReference type="CDD" id="cd00010">
    <property type="entry name" value="AAI_LTSS"/>
    <property type="match status" value="1"/>
</dbReference>
<feature type="chain" id="PRO_5035229449" description="Bifunctional inhibitor/plant lipid transfer protein/seed storage helical domain-containing protein" evidence="6">
    <location>
        <begin position="30"/>
        <end position="192"/>
    </location>
</feature>
<sequence>MDDQRKAVISGSLAVGLAISMLLVQLASAQSGCTTAIISLSPCLGYIAGNTSTPSSSCCSQLATVVQSEPACLCSVLNGGASSLGVTVNQTRALALPGACGLRGPNSTGERVQQITDGAGDSLHDTIASGDRRRRWIEGNSGDDDKCCFQLQDHWFSDRFGPLPLRLQSPSLNPESVISSWITATSFISLRL</sequence>
<evidence type="ECO:0000256" key="6">
    <source>
        <dbReference type="SAM" id="SignalP"/>
    </source>
</evidence>
<comment type="subcellular location">
    <subcellularLocation>
        <location evidence="1">Cell membrane</location>
        <topology evidence="1">Lipid-anchor</topology>
        <topology evidence="1">GPI-anchor</topology>
    </subcellularLocation>
</comment>
<dbReference type="Proteomes" id="UP000734854">
    <property type="component" value="Unassembled WGS sequence"/>
</dbReference>
<keyword evidence="4 6" id="KW-0732">Signal</keyword>
<evidence type="ECO:0000256" key="1">
    <source>
        <dbReference type="ARBA" id="ARBA00004609"/>
    </source>
</evidence>
<dbReference type="Pfam" id="PF14368">
    <property type="entry name" value="LTP_2"/>
    <property type="match status" value="1"/>
</dbReference>
<dbReference type="FunFam" id="1.10.110.10:FF:000001">
    <property type="entry name" value="Bifunctional inhibitor/lipid-transfer protein/seed storage 2S albumin superfamily protein"/>
    <property type="match status" value="1"/>
</dbReference>
<evidence type="ECO:0000256" key="5">
    <source>
        <dbReference type="ARBA" id="ARBA00023288"/>
    </source>
</evidence>
<dbReference type="GO" id="GO:0098552">
    <property type="term" value="C:side of membrane"/>
    <property type="evidence" value="ECO:0007669"/>
    <property type="project" value="UniProtKB-KW"/>
</dbReference>
<reference evidence="8 9" key="1">
    <citation type="submission" date="2020-08" db="EMBL/GenBank/DDBJ databases">
        <title>Plant Genome Project.</title>
        <authorList>
            <person name="Zhang R.-G."/>
        </authorList>
    </citation>
    <scope>NUCLEOTIDE SEQUENCE [LARGE SCALE GENOMIC DNA]</scope>
    <source>
        <tissue evidence="8">Rhizome</tissue>
    </source>
</reference>
<feature type="domain" description="Bifunctional inhibitor/plant lipid transfer protein/seed storage helical" evidence="7">
    <location>
        <begin position="33"/>
        <end position="111"/>
    </location>
</feature>
<protein>
    <recommendedName>
        <fullName evidence="7">Bifunctional inhibitor/plant lipid transfer protein/seed storage helical domain-containing protein</fullName>
    </recommendedName>
</protein>
<evidence type="ECO:0000256" key="2">
    <source>
        <dbReference type="ARBA" id="ARBA00009748"/>
    </source>
</evidence>
<proteinExistence type="inferred from homology"/>
<gene>
    <name evidence="8" type="ORF">ZIOFF_038393</name>
</gene>
<evidence type="ECO:0000313" key="8">
    <source>
        <dbReference type="EMBL" id="KAG6498671.1"/>
    </source>
</evidence>
<comment type="similarity">
    <text evidence="2">Belongs to the plant LTP family.</text>
</comment>